<feature type="compositionally biased region" description="Polar residues" evidence="1">
    <location>
        <begin position="1"/>
        <end position="10"/>
    </location>
</feature>
<gene>
    <name evidence="2" type="ORF">GUITHDRAFT_122164</name>
</gene>
<reference evidence="4" key="2">
    <citation type="submission" date="2012-11" db="EMBL/GenBank/DDBJ databases">
        <authorList>
            <person name="Kuo A."/>
            <person name="Curtis B.A."/>
            <person name="Tanifuji G."/>
            <person name="Burki F."/>
            <person name="Gruber A."/>
            <person name="Irimia M."/>
            <person name="Maruyama S."/>
            <person name="Arias M.C."/>
            <person name="Ball S.G."/>
            <person name="Gile G.H."/>
            <person name="Hirakawa Y."/>
            <person name="Hopkins J.F."/>
            <person name="Rensing S.A."/>
            <person name="Schmutz J."/>
            <person name="Symeonidi A."/>
            <person name="Elias M."/>
            <person name="Eveleigh R.J."/>
            <person name="Herman E.K."/>
            <person name="Klute M.J."/>
            <person name="Nakayama T."/>
            <person name="Obornik M."/>
            <person name="Reyes-Prieto A."/>
            <person name="Armbrust E.V."/>
            <person name="Aves S.J."/>
            <person name="Beiko R.G."/>
            <person name="Coutinho P."/>
            <person name="Dacks J.B."/>
            <person name="Durnford D.G."/>
            <person name="Fast N.M."/>
            <person name="Green B.R."/>
            <person name="Grisdale C."/>
            <person name="Hempe F."/>
            <person name="Henrissat B."/>
            <person name="Hoppner M.P."/>
            <person name="Ishida K.-I."/>
            <person name="Kim E."/>
            <person name="Koreny L."/>
            <person name="Kroth P.G."/>
            <person name="Liu Y."/>
            <person name="Malik S.-B."/>
            <person name="Maier U.G."/>
            <person name="McRose D."/>
            <person name="Mock T."/>
            <person name="Neilson J.A."/>
            <person name="Onodera N.T."/>
            <person name="Poole A.M."/>
            <person name="Pritham E.J."/>
            <person name="Richards T.A."/>
            <person name="Rocap G."/>
            <person name="Roy S.W."/>
            <person name="Sarai C."/>
            <person name="Schaack S."/>
            <person name="Shirato S."/>
            <person name="Slamovits C.H."/>
            <person name="Spencer D.F."/>
            <person name="Suzuki S."/>
            <person name="Worden A.Z."/>
            <person name="Zauner S."/>
            <person name="Barry K."/>
            <person name="Bell C."/>
            <person name="Bharti A.K."/>
            <person name="Crow J.A."/>
            <person name="Grimwood J."/>
            <person name="Kramer R."/>
            <person name="Lindquist E."/>
            <person name="Lucas S."/>
            <person name="Salamov A."/>
            <person name="McFadden G.I."/>
            <person name="Lane C.E."/>
            <person name="Keeling P.J."/>
            <person name="Gray M.W."/>
            <person name="Grigoriev I.V."/>
            <person name="Archibald J.M."/>
        </authorList>
    </citation>
    <scope>NUCLEOTIDE SEQUENCE</scope>
    <source>
        <strain evidence="4">CCMP2712</strain>
    </source>
</reference>
<dbReference type="AlphaFoldDB" id="L1I6Z5"/>
<protein>
    <submittedName>
        <fullName evidence="2 3">Uncharacterized protein</fullName>
    </submittedName>
</protein>
<dbReference type="HOGENOM" id="CLU_1417599_0_0_1"/>
<feature type="compositionally biased region" description="Polar residues" evidence="1">
    <location>
        <begin position="163"/>
        <end position="175"/>
    </location>
</feature>
<dbReference type="Proteomes" id="UP000011087">
    <property type="component" value="Unassembled WGS sequence"/>
</dbReference>
<feature type="region of interest" description="Disordered" evidence="1">
    <location>
        <begin position="163"/>
        <end position="192"/>
    </location>
</feature>
<dbReference type="GeneID" id="17288378"/>
<evidence type="ECO:0000256" key="1">
    <source>
        <dbReference type="SAM" id="MobiDB-lite"/>
    </source>
</evidence>
<dbReference type="PaxDb" id="55529-EKX31654"/>
<evidence type="ECO:0000313" key="3">
    <source>
        <dbReference type="EnsemblProtists" id="EKX31654"/>
    </source>
</evidence>
<accession>L1I6Z5</accession>
<dbReference type="EnsemblProtists" id="EKX31654">
    <property type="protein sequence ID" value="EKX31654"/>
    <property type="gene ID" value="GUITHDRAFT_122164"/>
</dbReference>
<evidence type="ECO:0000313" key="2">
    <source>
        <dbReference type="EMBL" id="EKX31654.1"/>
    </source>
</evidence>
<reference evidence="3" key="3">
    <citation type="submission" date="2015-06" db="UniProtKB">
        <authorList>
            <consortium name="EnsemblProtists"/>
        </authorList>
    </citation>
    <scope>IDENTIFICATION</scope>
</reference>
<dbReference type="SUPFAM" id="SSF47769">
    <property type="entry name" value="SAM/Pointed domain"/>
    <property type="match status" value="1"/>
</dbReference>
<dbReference type="EMBL" id="JH993251">
    <property type="protein sequence ID" value="EKX31654.1"/>
    <property type="molecule type" value="Genomic_DNA"/>
</dbReference>
<evidence type="ECO:0000313" key="4">
    <source>
        <dbReference type="Proteomes" id="UP000011087"/>
    </source>
</evidence>
<proteinExistence type="predicted"/>
<dbReference type="Gene3D" id="1.10.150.50">
    <property type="entry name" value="Transcription Factor, Ets-1"/>
    <property type="match status" value="1"/>
</dbReference>
<dbReference type="InterPro" id="IPR013761">
    <property type="entry name" value="SAM/pointed_sf"/>
</dbReference>
<dbReference type="KEGG" id="gtt:GUITHDRAFT_122164"/>
<sequence length="192" mass="21624">MFSKTASTGLASKKPPPAYRTKPMSSWTVEDTIVFFKECVTEKKKVLNNIRSKEVDGDLLRAMEDDEMEEHIGLDGLMVKKLRKKMDGVSRDEEAENKIAALITFLEKIHLSQYHDRLVNDLGVADLKELPDLIENADFLERLALKFAEEARFKNAVRQIMHPSNAQTTLQPQSGKGSGRDTGRSGMASSRR</sequence>
<dbReference type="RefSeq" id="XP_005818634.1">
    <property type="nucleotide sequence ID" value="XM_005818577.1"/>
</dbReference>
<feature type="region of interest" description="Disordered" evidence="1">
    <location>
        <begin position="1"/>
        <end position="22"/>
    </location>
</feature>
<reference evidence="2 4" key="1">
    <citation type="journal article" date="2012" name="Nature">
        <title>Algal genomes reveal evolutionary mosaicism and the fate of nucleomorphs.</title>
        <authorList>
            <consortium name="DOE Joint Genome Institute"/>
            <person name="Curtis B.A."/>
            <person name="Tanifuji G."/>
            <person name="Burki F."/>
            <person name="Gruber A."/>
            <person name="Irimia M."/>
            <person name="Maruyama S."/>
            <person name="Arias M.C."/>
            <person name="Ball S.G."/>
            <person name="Gile G.H."/>
            <person name="Hirakawa Y."/>
            <person name="Hopkins J.F."/>
            <person name="Kuo A."/>
            <person name="Rensing S.A."/>
            <person name="Schmutz J."/>
            <person name="Symeonidi A."/>
            <person name="Elias M."/>
            <person name="Eveleigh R.J."/>
            <person name="Herman E.K."/>
            <person name="Klute M.J."/>
            <person name="Nakayama T."/>
            <person name="Obornik M."/>
            <person name="Reyes-Prieto A."/>
            <person name="Armbrust E.V."/>
            <person name="Aves S.J."/>
            <person name="Beiko R.G."/>
            <person name="Coutinho P."/>
            <person name="Dacks J.B."/>
            <person name="Durnford D.G."/>
            <person name="Fast N.M."/>
            <person name="Green B.R."/>
            <person name="Grisdale C.J."/>
            <person name="Hempel F."/>
            <person name="Henrissat B."/>
            <person name="Hoppner M.P."/>
            <person name="Ishida K."/>
            <person name="Kim E."/>
            <person name="Koreny L."/>
            <person name="Kroth P.G."/>
            <person name="Liu Y."/>
            <person name="Malik S.B."/>
            <person name="Maier U.G."/>
            <person name="McRose D."/>
            <person name="Mock T."/>
            <person name="Neilson J.A."/>
            <person name="Onodera N.T."/>
            <person name="Poole A.M."/>
            <person name="Pritham E.J."/>
            <person name="Richards T.A."/>
            <person name="Rocap G."/>
            <person name="Roy S.W."/>
            <person name="Sarai C."/>
            <person name="Schaack S."/>
            <person name="Shirato S."/>
            <person name="Slamovits C.H."/>
            <person name="Spencer D.F."/>
            <person name="Suzuki S."/>
            <person name="Worden A.Z."/>
            <person name="Zauner S."/>
            <person name="Barry K."/>
            <person name="Bell C."/>
            <person name="Bharti A.K."/>
            <person name="Crow J.A."/>
            <person name="Grimwood J."/>
            <person name="Kramer R."/>
            <person name="Lindquist E."/>
            <person name="Lucas S."/>
            <person name="Salamov A."/>
            <person name="McFadden G.I."/>
            <person name="Lane C.E."/>
            <person name="Keeling P.J."/>
            <person name="Gray M.W."/>
            <person name="Grigoriev I.V."/>
            <person name="Archibald J.M."/>
        </authorList>
    </citation>
    <scope>NUCLEOTIDE SEQUENCE</scope>
    <source>
        <strain evidence="2 4">CCMP2712</strain>
    </source>
</reference>
<keyword evidence="4" id="KW-1185">Reference proteome</keyword>
<organism evidence="2">
    <name type="scientific">Guillardia theta (strain CCMP2712)</name>
    <name type="common">Cryptophyte</name>
    <dbReference type="NCBI Taxonomy" id="905079"/>
    <lineage>
        <taxon>Eukaryota</taxon>
        <taxon>Cryptophyceae</taxon>
        <taxon>Pyrenomonadales</taxon>
        <taxon>Geminigeraceae</taxon>
        <taxon>Guillardia</taxon>
    </lineage>
</organism>
<name>L1I6Z5_GUITC</name>